<sequence>MRREDVVVQVCCFAGVLSYMGVAVQGWWCVAGCVDVALLSLQISHPVSFFSAFVMRILAGLIFCVALASAIPEPQGGGLFRGRKIGGRLSANNRRQDNTFDDKPSRRPAVAQPTSAAPASQSARITQVDSSCSE</sequence>
<feature type="compositionally biased region" description="Basic and acidic residues" evidence="1">
    <location>
        <begin position="94"/>
        <end position="105"/>
    </location>
</feature>
<reference evidence="3" key="1">
    <citation type="submission" date="2023-10" db="EMBL/GenBank/DDBJ databases">
        <title>Genome assemblies of two species of porcelain crab, Petrolisthes cinctipes and Petrolisthes manimaculis (Anomura: Porcellanidae).</title>
        <authorList>
            <person name="Angst P."/>
        </authorList>
    </citation>
    <scope>NUCLEOTIDE SEQUENCE</scope>
    <source>
        <strain evidence="3">PB745_01</strain>
        <tissue evidence="3">Gill</tissue>
    </source>
</reference>
<keyword evidence="2" id="KW-0472">Membrane</keyword>
<protein>
    <recommendedName>
        <fullName evidence="5">Transmembrane protein</fullName>
    </recommendedName>
</protein>
<feature type="region of interest" description="Disordered" evidence="1">
    <location>
        <begin position="88"/>
        <end position="134"/>
    </location>
</feature>
<feature type="non-terminal residue" evidence="3">
    <location>
        <position position="134"/>
    </location>
</feature>
<comment type="caution">
    <text evidence="3">The sequence shown here is derived from an EMBL/GenBank/DDBJ whole genome shotgun (WGS) entry which is preliminary data.</text>
</comment>
<evidence type="ECO:0000256" key="1">
    <source>
        <dbReference type="SAM" id="MobiDB-lite"/>
    </source>
</evidence>
<evidence type="ECO:0000313" key="4">
    <source>
        <dbReference type="Proteomes" id="UP001286313"/>
    </source>
</evidence>
<dbReference type="EMBL" id="JAWQEG010003161">
    <property type="protein sequence ID" value="KAK3867646.1"/>
    <property type="molecule type" value="Genomic_DNA"/>
</dbReference>
<evidence type="ECO:0008006" key="5">
    <source>
        <dbReference type="Google" id="ProtNLM"/>
    </source>
</evidence>
<keyword evidence="4" id="KW-1185">Reference proteome</keyword>
<accession>A0AAE1F5R7</accession>
<feature type="compositionally biased region" description="Polar residues" evidence="1">
    <location>
        <begin position="124"/>
        <end position="134"/>
    </location>
</feature>
<feature type="compositionally biased region" description="Low complexity" evidence="1">
    <location>
        <begin position="108"/>
        <end position="123"/>
    </location>
</feature>
<proteinExistence type="predicted"/>
<evidence type="ECO:0000313" key="3">
    <source>
        <dbReference type="EMBL" id="KAK3867646.1"/>
    </source>
</evidence>
<feature type="transmembrane region" description="Helical" evidence="2">
    <location>
        <begin position="7"/>
        <end position="28"/>
    </location>
</feature>
<evidence type="ECO:0000256" key="2">
    <source>
        <dbReference type="SAM" id="Phobius"/>
    </source>
</evidence>
<organism evidence="3 4">
    <name type="scientific">Petrolisthes cinctipes</name>
    <name type="common">Flat porcelain crab</name>
    <dbReference type="NCBI Taxonomy" id="88211"/>
    <lineage>
        <taxon>Eukaryota</taxon>
        <taxon>Metazoa</taxon>
        <taxon>Ecdysozoa</taxon>
        <taxon>Arthropoda</taxon>
        <taxon>Crustacea</taxon>
        <taxon>Multicrustacea</taxon>
        <taxon>Malacostraca</taxon>
        <taxon>Eumalacostraca</taxon>
        <taxon>Eucarida</taxon>
        <taxon>Decapoda</taxon>
        <taxon>Pleocyemata</taxon>
        <taxon>Anomura</taxon>
        <taxon>Galatheoidea</taxon>
        <taxon>Porcellanidae</taxon>
        <taxon>Petrolisthes</taxon>
    </lineage>
</organism>
<keyword evidence="2" id="KW-0812">Transmembrane</keyword>
<dbReference type="Proteomes" id="UP001286313">
    <property type="component" value="Unassembled WGS sequence"/>
</dbReference>
<dbReference type="AlphaFoldDB" id="A0AAE1F5R7"/>
<keyword evidence="2" id="KW-1133">Transmembrane helix</keyword>
<name>A0AAE1F5R7_PETCI</name>
<feature type="transmembrane region" description="Helical" evidence="2">
    <location>
        <begin position="48"/>
        <end position="71"/>
    </location>
</feature>
<gene>
    <name evidence="3" type="ORF">Pcinc_026911</name>
</gene>